<keyword evidence="5" id="KW-0472">Membrane</keyword>
<dbReference type="Gene3D" id="1.20.1250.20">
    <property type="entry name" value="MFS general substrate transporter like domains"/>
    <property type="match status" value="1"/>
</dbReference>
<dbReference type="PANTHER" id="PTHR43791">
    <property type="entry name" value="PERMEASE-RELATED"/>
    <property type="match status" value="1"/>
</dbReference>
<accession>A0ABR3T9H5</accession>
<protein>
    <submittedName>
        <fullName evidence="7">Uncharacterized protein</fullName>
    </submittedName>
</protein>
<dbReference type="SUPFAM" id="SSF103473">
    <property type="entry name" value="MFS general substrate transporter"/>
    <property type="match status" value="1"/>
</dbReference>
<gene>
    <name evidence="7" type="ORF">SLS58_009895</name>
</gene>
<keyword evidence="8" id="KW-1185">Reference proteome</keyword>
<keyword evidence="4" id="KW-1133">Transmembrane helix</keyword>
<comment type="subcellular location">
    <subcellularLocation>
        <location evidence="1">Membrane</location>
        <topology evidence="1">Multi-pass membrane protein</topology>
    </subcellularLocation>
</comment>
<reference evidence="7 8" key="1">
    <citation type="journal article" date="2023" name="Plant Dis.">
        <title>First Report of Diplodia intermedia Causing Canker and Dieback Diseases on Apple Trees in Canada.</title>
        <authorList>
            <person name="Ellouze W."/>
            <person name="Ilyukhin E."/>
            <person name="Sulman M."/>
            <person name="Ali S."/>
        </authorList>
    </citation>
    <scope>NUCLEOTIDE SEQUENCE [LARGE SCALE GENOMIC DNA]</scope>
    <source>
        <strain evidence="7 8">M45-28</strain>
    </source>
</reference>
<proteinExistence type="predicted"/>
<evidence type="ECO:0000256" key="5">
    <source>
        <dbReference type="ARBA" id="ARBA00023136"/>
    </source>
</evidence>
<evidence type="ECO:0000256" key="1">
    <source>
        <dbReference type="ARBA" id="ARBA00004141"/>
    </source>
</evidence>
<dbReference type="Proteomes" id="UP001521184">
    <property type="component" value="Unassembled WGS sequence"/>
</dbReference>
<evidence type="ECO:0000256" key="6">
    <source>
        <dbReference type="SAM" id="MobiDB-lite"/>
    </source>
</evidence>
<evidence type="ECO:0000256" key="4">
    <source>
        <dbReference type="ARBA" id="ARBA00022989"/>
    </source>
</evidence>
<comment type="caution">
    <text evidence="7">The sequence shown here is derived from an EMBL/GenBank/DDBJ whole genome shotgun (WGS) entry which is preliminary data.</text>
</comment>
<evidence type="ECO:0000256" key="2">
    <source>
        <dbReference type="ARBA" id="ARBA00022448"/>
    </source>
</evidence>
<keyword evidence="2" id="KW-0813">Transport</keyword>
<name>A0ABR3T9H5_9PEZI</name>
<feature type="region of interest" description="Disordered" evidence="6">
    <location>
        <begin position="1"/>
        <end position="20"/>
    </location>
</feature>
<dbReference type="PANTHER" id="PTHR43791:SF70">
    <property type="entry name" value="MAJOR FACILITATOR SUPERFAMILY (MFS) PROFILE DOMAIN-CONTAINING PROTEIN"/>
    <property type="match status" value="1"/>
</dbReference>
<evidence type="ECO:0000313" key="7">
    <source>
        <dbReference type="EMBL" id="KAL1636201.1"/>
    </source>
</evidence>
<dbReference type="EMBL" id="JAKEKT020000104">
    <property type="protein sequence ID" value="KAL1636201.1"/>
    <property type="molecule type" value="Genomic_DNA"/>
</dbReference>
<organism evidence="7 8">
    <name type="scientific">Diplodia intermedia</name>
    <dbReference type="NCBI Taxonomy" id="856260"/>
    <lineage>
        <taxon>Eukaryota</taxon>
        <taxon>Fungi</taxon>
        <taxon>Dikarya</taxon>
        <taxon>Ascomycota</taxon>
        <taxon>Pezizomycotina</taxon>
        <taxon>Dothideomycetes</taxon>
        <taxon>Dothideomycetes incertae sedis</taxon>
        <taxon>Botryosphaeriales</taxon>
        <taxon>Botryosphaeriaceae</taxon>
        <taxon>Diplodia</taxon>
    </lineage>
</organism>
<sequence>METKTEKHSGIVAQQDAKPSPDDIGVAVIAEVGEVLDYMEEEERASVFHSHPSRTHTGGGGGGGTAVAKEKTLMITYLIQFLDKSSISYSALWGMRQDVGLHCSQYSWLTTIFYLGYLVAEFPLNYLFQRLHITRVCSFIM</sequence>
<dbReference type="InterPro" id="IPR036259">
    <property type="entry name" value="MFS_trans_sf"/>
</dbReference>
<keyword evidence="3" id="KW-0812">Transmembrane</keyword>
<evidence type="ECO:0000256" key="3">
    <source>
        <dbReference type="ARBA" id="ARBA00022692"/>
    </source>
</evidence>
<evidence type="ECO:0000313" key="8">
    <source>
        <dbReference type="Proteomes" id="UP001521184"/>
    </source>
</evidence>